<feature type="region of interest" description="Disordered" evidence="7">
    <location>
        <begin position="1"/>
        <end position="49"/>
    </location>
</feature>
<keyword evidence="6" id="KW-0902">Two-component regulatory system</keyword>
<evidence type="ECO:0000313" key="10">
    <source>
        <dbReference type="Proteomes" id="UP000612362"/>
    </source>
</evidence>
<dbReference type="SMART" id="SM00065">
    <property type="entry name" value="GAF"/>
    <property type="match status" value="2"/>
</dbReference>
<reference evidence="9" key="1">
    <citation type="submission" date="2020-10" db="EMBL/GenBank/DDBJ databases">
        <title>Taxonomic study of unclassified bacteria belonging to the class Ktedonobacteria.</title>
        <authorList>
            <person name="Yabe S."/>
            <person name="Wang C.M."/>
            <person name="Zheng Y."/>
            <person name="Sakai Y."/>
            <person name="Cavaletti L."/>
            <person name="Monciardini P."/>
            <person name="Donadio S."/>
        </authorList>
    </citation>
    <scope>NUCLEOTIDE SEQUENCE</scope>
    <source>
        <strain evidence="9">SOSP1-1</strain>
    </source>
</reference>
<evidence type="ECO:0000256" key="7">
    <source>
        <dbReference type="SAM" id="MobiDB-lite"/>
    </source>
</evidence>
<dbReference type="Gene3D" id="1.10.287.130">
    <property type="match status" value="1"/>
</dbReference>
<dbReference type="InterPro" id="IPR035965">
    <property type="entry name" value="PAS-like_dom_sf"/>
</dbReference>
<organism evidence="9 10">
    <name type="scientific">Ktedonospora formicarum</name>
    <dbReference type="NCBI Taxonomy" id="2778364"/>
    <lineage>
        <taxon>Bacteria</taxon>
        <taxon>Bacillati</taxon>
        <taxon>Chloroflexota</taxon>
        <taxon>Ktedonobacteria</taxon>
        <taxon>Ktedonobacterales</taxon>
        <taxon>Ktedonobacteraceae</taxon>
        <taxon>Ktedonospora</taxon>
    </lineage>
</organism>
<evidence type="ECO:0000313" key="9">
    <source>
        <dbReference type="EMBL" id="GHO46536.1"/>
    </source>
</evidence>
<dbReference type="Pfam" id="PF00512">
    <property type="entry name" value="HisKA"/>
    <property type="match status" value="1"/>
</dbReference>
<evidence type="ECO:0000256" key="4">
    <source>
        <dbReference type="ARBA" id="ARBA00022679"/>
    </source>
</evidence>
<keyword evidence="10" id="KW-1185">Reference proteome</keyword>
<comment type="caution">
    <text evidence="9">The sequence shown here is derived from an EMBL/GenBank/DDBJ whole genome shotgun (WGS) entry which is preliminary data.</text>
</comment>
<dbReference type="SUPFAM" id="SSF55874">
    <property type="entry name" value="ATPase domain of HSP90 chaperone/DNA topoisomerase II/histidine kinase"/>
    <property type="match status" value="1"/>
</dbReference>
<dbReference type="CDD" id="cd00082">
    <property type="entry name" value="HisKA"/>
    <property type="match status" value="1"/>
</dbReference>
<evidence type="ECO:0000256" key="5">
    <source>
        <dbReference type="ARBA" id="ARBA00022777"/>
    </source>
</evidence>
<keyword evidence="4" id="KW-0808">Transferase</keyword>
<dbReference type="Pfam" id="PF01590">
    <property type="entry name" value="GAF"/>
    <property type="match status" value="1"/>
</dbReference>
<dbReference type="PROSITE" id="PS50109">
    <property type="entry name" value="HIS_KIN"/>
    <property type="match status" value="1"/>
</dbReference>
<dbReference type="PRINTS" id="PR00344">
    <property type="entry name" value="BCTRLSENSOR"/>
</dbReference>
<dbReference type="SUPFAM" id="SSF55781">
    <property type="entry name" value="GAF domain-like"/>
    <property type="match status" value="2"/>
</dbReference>
<dbReference type="SMART" id="SM00388">
    <property type="entry name" value="HisKA"/>
    <property type="match status" value="1"/>
</dbReference>
<dbReference type="InterPro" id="IPR029016">
    <property type="entry name" value="GAF-like_dom_sf"/>
</dbReference>
<evidence type="ECO:0000256" key="6">
    <source>
        <dbReference type="ARBA" id="ARBA00023012"/>
    </source>
</evidence>
<dbReference type="Proteomes" id="UP000612362">
    <property type="component" value="Unassembled WGS sequence"/>
</dbReference>
<dbReference type="SMART" id="SM00387">
    <property type="entry name" value="HATPase_c"/>
    <property type="match status" value="1"/>
</dbReference>
<evidence type="ECO:0000256" key="1">
    <source>
        <dbReference type="ARBA" id="ARBA00000085"/>
    </source>
</evidence>
<sequence>MDSVMEKQRSTSNNQSNKQQSAIQLPTSVEESSSNTSSASEQPEKVESARMLHEAAQITAQSFGSAQEAISAALDTIGHVLNCQTLYLAKIETNELGKSLQSRNQNIDKRIISIVIANEPSLSGKPLGPIDTTYCQTILHTKQPLLIEDARHDPSYQHLPTTDKMDIGSYIGVPLLYSNGRVFGTLCSIDPKPRPLSKEPEKMELMQIVARFLVSYIEREELTMQLREAGRIQTELALKEQQVRIEVDMRVHELEAIFDSIGDGIFVCDLEGHMQMNAAAHSLVPPDFTSKAFTDAFAHKYGLPIFTTETDELLSVDQWPIKRVLRGEKLTGDNIAYLKTENQQKQKRFLSISGMPIYDNQNQISGGVLVCRDITEQFLLTKRTHETLDALIALAESLAWLPGNVSEFFKTSTNDQASQTRLTIEQLTQLICAALQCNLVGILVFRPETTDLQLYACNDTTSPYREIWWETITQTYLSDSSHLNNNEVVTHKISSQIDGNSPNSQELVEAPMFLGNKLQGILALIYKQEEFAFTEAESVLAKAVAKLTGLIIERERLLKEQAETRAHTLALQETNQRFNEFLSIASHELRGPLTAIKGNIQLAKKKLNALSSERTLDNKDLSARIDKIHQYLERSEHQISTQNRLVSDLLDVARIRSGKLNLHIQQYNLSQIVREVVQDQQRIAEDRLIRIHIPEEGILVDGDTDRLGQVVNNYLTNAIKYSPANEPIDVTVSIENSCARVSVQDRGPGLTLEDQEHIWERFYRAKNVQVLYGHGIGLGLGLHICQTIIEQHGGQVGLYSEPGKGSNFWFLLPLLTTK</sequence>
<proteinExistence type="predicted"/>
<dbReference type="AlphaFoldDB" id="A0A8J3I0G4"/>
<dbReference type="Gene3D" id="3.30.450.20">
    <property type="entry name" value="PAS domain"/>
    <property type="match status" value="1"/>
</dbReference>
<gene>
    <name evidence="9" type="ORF">KSX_46990</name>
</gene>
<feature type="compositionally biased region" description="Low complexity" evidence="7">
    <location>
        <begin position="28"/>
        <end position="41"/>
    </location>
</feature>
<dbReference type="InterPro" id="IPR003018">
    <property type="entry name" value="GAF"/>
</dbReference>
<dbReference type="FunFam" id="3.30.565.10:FF:000006">
    <property type="entry name" value="Sensor histidine kinase WalK"/>
    <property type="match status" value="1"/>
</dbReference>
<feature type="compositionally biased region" description="Low complexity" evidence="7">
    <location>
        <begin position="12"/>
        <end position="21"/>
    </location>
</feature>
<dbReference type="PANTHER" id="PTHR43547:SF2">
    <property type="entry name" value="HYBRID SIGNAL TRANSDUCTION HISTIDINE KINASE C"/>
    <property type="match status" value="1"/>
</dbReference>
<dbReference type="InterPro" id="IPR003594">
    <property type="entry name" value="HATPase_dom"/>
</dbReference>
<evidence type="ECO:0000259" key="8">
    <source>
        <dbReference type="PROSITE" id="PS50109"/>
    </source>
</evidence>
<name>A0A8J3I0G4_9CHLR</name>
<evidence type="ECO:0000256" key="2">
    <source>
        <dbReference type="ARBA" id="ARBA00012438"/>
    </source>
</evidence>
<dbReference type="GO" id="GO:0000155">
    <property type="term" value="F:phosphorelay sensor kinase activity"/>
    <property type="evidence" value="ECO:0007669"/>
    <property type="project" value="InterPro"/>
</dbReference>
<dbReference type="InterPro" id="IPR036890">
    <property type="entry name" value="HATPase_C_sf"/>
</dbReference>
<keyword evidence="3" id="KW-0597">Phosphoprotein</keyword>
<protein>
    <recommendedName>
        <fullName evidence="2">histidine kinase</fullName>
        <ecNumber evidence="2">2.7.13.3</ecNumber>
    </recommendedName>
</protein>
<dbReference type="InterPro" id="IPR004358">
    <property type="entry name" value="Sig_transdc_His_kin-like_C"/>
</dbReference>
<dbReference type="EC" id="2.7.13.3" evidence="2"/>
<comment type="catalytic activity">
    <reaction evidence="1">
        <text>ATP + protein L-histidine = ADP + protein N-phospho-L-histidine.</text>
        <dbReference type="EC" id="2.7.13.3"/>
    </reaction>
</comment>
<dbReference type="SUPFAM" id="SSF55785">
    <property type="entry name" value="PYP-like sensor domain (PAS domain)"/>
    <property type="match status" value="1"/>
</dbReference>
<dbReference type="Pfam" id="PF02518">
    <property type="entry name" value="HATPase_c"/>
    <property type="match status" value="1"/>
</dbReference>
<dbReference type="InterPro" id="IPR005467">
    <property type="entry name" value="His_kinase_dom"/>
</dbReference>
<evidence type="ECO:0000256" key="3">
    <source>
        <dbReference type="ARBA" id="ARBA00022553"/>
    </source>
</evidence>
<dbReference type="InterPro" id="IPR003661">
    <property type="entry name" value="HisK_dim/P_dom"/>
</dbReference>
<feature type="domain" description="Histidine kinase" evidence="8">
    <location>
        <begin position="584"/>
        <end position="816"/>
    </location>
</feature>
<dbReference type="InterPro" id="IPR036097">
    <property type="entry name" value="HisK_dim/P_sf"/>
</dbReference>
<dbReference type="CDD" id="cd00075">
    <property type="entry name" value="HATPase"/>
    <property type="match status" value="1"/>
</dbReference>
<keyword evidence="5" id="KW-0418">Kinase</keyword>
<accession>A0A8J3I0G4</accession>
<dbReference type="Gene3D" id="3.30.565.10">
    <property type="entry name" value="Histidine kinase-like ATPase, C-terminal domain"/>
    <property type="match status" value="1"/>
</dbReference>
<dbReference type="EMBL" id="BNJF01000002">
    <property type="protein sequence ID" value="GHO46536.1"/>
    <property type="molecule type" value="Genomic_DNA"/>
</dbReference>
<dbReference type="Gene3D" id="3.30.450.40">
    <property type="match status" value="2"/>
</dbReference>
<dbReference type="SUPFAM" id="SSF47384">
    <property type="entry name" value="Homodimeric domain of signal transducing histidine kinase"/>
    <property type="match status" value="1"/>
</dbReference>
<dbReference type="PANTHER" id="PTHR43547">
    <property type="entry name" value="TWO-COMPONENT HISTIDINE KINASE"/>
    <property type="match status" value="1"/>
</dbReference>